<dbReference type="AlphaFoldDB" id="A0A0F8ZZY5"/>
<dbReference type="EMBL" id="LAZR01045159">
    <property type="protein sequence ID" value="KKK99547.1"/>
    <property type="molecule type" value="Genomic_DNA"/>
</dbReference>
<evidence type="ECO:0000313" key="5">
    <source>
        <dbReference type="EMBL" id="KKK99547.1"/>
    </source>
</evidence>
<dbReference type="PANTHER" id="PTHR43708">
    <property type="entry name" value="CONSERVED EXPRESSED OXIDOREDUCTASE (EUROFUNG)"/>
    <property type="match status" value="1"/>
</dbReference>
<dbReference type="GO" id="GO:0000166">
    <property type="term" value="F:nucleotide binding"/>
    <property type="evidence" value="ECO:0007669"/>
    <property type="project" value="InterPro"/>
</dbReference>
<evidence type="ECO:0000256" key="2">
    <source>
        <dbReference type="ARBA" id="ARBA00023002"/>
    </source>
</evidence>
<organism evidence="5">
    <name type="scientific">marine sediment metagenome</name>
    <dbReference type="NCBI Taxonomy" id="412755"/>
    <lineage>
        <taxon>unclassified sequences</taxon>
        <taxon>metagenomes</taxon>
        <taxon>ecological metagenomes</taxon>
    </lineage>
</organism>
<dbReference type="InterPro" id="IPR036291">
    <property type="entry name" value="NAD(P)-bd_dom_sf"/>
</dbReference>
<keyword evidence="2" id="KW-0560">Oxidoreductase</keyword>
<dbReference type="GO" id="GO:0016491">
    <property type="term" value="F:oxidoreductase activity"/>
    <property type="evidence" value="ECO:0007669"/>
    <property type="project" value="UniProtKB-KW"/>
</dbReference>
<dbReference type="InterPro" id="IPR055170">
    <property type="entry name" value="GFO_IDH_MocA-like_dom"/>
</dbReference>
<comment type="caution">
    <text evidence="5">The sequence shown here is derived from an EMBL/GenBank/DDBJ whole genome shotgun (WGS) entry which is preliminary data.</text>
</comment>
<dbReference type="InterPro" id="IPR000683">
    <property type="entry name" value="Gfo/Idh/MocA-like_OxRdtase_N"/>
</dbReference>
<sequence length="262" mass="29610">MRDVHLVAYKDAGFNPVAIASRTQEHAAEVAAARGIAKVYATWQELIADRDIEILDIAFPPHTQLEIIKEAVEQKHIAGILAQKPLAVDYSQAREIVRLCANKGVKLAVNQNMRYDQSMRVLRALLDQGYLGTPILATIEMRAKPFWQAYLKDYDRLTILNMSIHHLDIFRYLFGEPNKVFASCRNDPDVAFDHHDGVAVYILEYADGLRSIGLDDAYACPQEGVEKKNYLTWRVEGTQGIAYGEIGWPYYPERVPSTLTVS</sequence>
<dbReference type="InterPro" id="IPR051317">
    <property type="entry name" value="Gfo/Idh/MocA_oxidoreduct"/>
</dbReference>
<feature type="domain" description="Gfo/Idh/MocA-like oxidoreductase N-terminal" evidence="3">
    <location>
        <begin position="5"/>
        <end position="110"/>
    </location>
</feature>
<gene>
    <name evidence="5" type="ORF">LCGC14_2631650</name>
</gene>
<accession>A0A0F8ZZY5</accession>
<reference evidence="5" key="1">
    <citation type="journal article" date="2015" name="Nature">
        <title>Complex archaea that bridge the gap between prokaryotes and eukaryotes.</title>
        <authorList>
            <person name="Spang A."/>
            <person name="Saw J.H."/>
            <person name="Jorgensen S.L."/>
            <person name="Zaremba-Niedzwiedzka K."/>
            <person name="Martijn J."/>
            <person name="Lind A.E."/>
            <person name="van Eijk R."/>
            <person name="Schleper C."/>
            <person name="Guy L."/>
            <person name="Ettema T.J."/>
        </authorList>
    </citation>
    <scope>NUCLEOTIDE SEQUENCE</scope>
</reference>
<feature type="domain" description="GFO/IDH/MocA-like oxidoreductase" evidence="4">
    <location>
        <begin position="120"/>
        <end position="240"/>
    </location>
</feature>
<dbReference type="Pfam" id="PF01408">
    <property type="entry name" value="GFO_IDH_MocA"/>
    <property type="match status" value="1"/>
</dbReference>
<evidence type="ECO:0000259" key="4">
    <source>
        <dbReference type="Pfam" id="PF22725"/>
    </source>
</evidence>
<proteinExistence type="inferred from homology"/>
<dbReference type="Gene3D" id="3.30.360.10">
    <property type="entry name" value="Dihydrodipicolinate Reductase, domain 2"/>
    <property type="match status" value="1"/>
</dbReference>
<evidence type="ECO:0000256" key="1">
    <source>
        <dbReference type="ARBA" id="ARBA00010928"/>
    </source>
</evidence>
<evidence type="ECO:0008006" key="6">
    <source>
        <dbReference type="Google" id="ProtNLM"/>
    </source>
</evidence>
<dbReference type="SUPFAM" id="SSF51735">
    <property type="entry name" value="NAD(P)-binding Rossmann-fold domains"/>
    <property type="match status" value="1"/>
</dbReference>
<comment type="similarity">
    <text evidence="1">Belongs to the Gfo/Idh/MocA family.</text>
</comment>
<evidence type="ECO:0000259" key="3">
    <source>
        <dbReference type="Pfam" id="PF01408"/>
    </source>
</evidence>
<feature type="non-terminal residue" evidence="5">
    <location>
        <position position="262"/>
    </location>
</feature>
<dbReference type="Gene3D" id="3.40.50.720">
    <property type="entry name" value="NAD(P)-binding Rossmann-like Domain"/>
    <property type="match status" value="1"/>
</dbReference>
<dbReference type="Pfam" id="PF22725">
    <property type="entry name" value="GFO_IDH_MocA_C3"/>
    <property type="match status" value="1"/>
</dbReference>
<dbReference type="PANTHER" id="PTHR43708:SF5">
    <property type="entry name" value="CONSERVED EXPRESSED OXIDOREDUCTASE (EUROFUNG)-RELATED"/>
    <property type="match status" value="1"/>
</dbReference>
<name>A0A0F8ZZY5_9ZZZZ</name>
<dbReference type="SUPFAM" id="SSF55347">
    <property type="entry name" value="Glyceraldehyde-3-phosphate dehydrogenase-like, C-terminal domain"/>
    <property type="match status" value="1"/>
</dbReference>
<protein>
    <recommendedName>
        <fullName evidence="6">Gfo/Idh/MocA-like oxidoreductase N-terminal domain-containing protein</fullName>
    </recommendedName>
</protein>